<evidence type="ECO:0000256" key="5">
    <source>
        <dbReference type="ARBA" id="ARBA00023277"/>
    </source>
</evidence>
<evidence type="ECO:0000256" key="1">
    <source>
        <dbReference type="ARBA" id="ARBA00022729"/>
    </source>
</evidence>
<evidence type="ECO:0000259" key="10">
    <source>
        <dbReference type="Pfam" id="PF02018"/>
    </source>
</evidence>
<name>A0ABP4SV91_9ACTN</name>
<keyword evidence="1 9" id="KW-0732">Signal</keyword>
<dbReference type="EC" id="3.2.1.-" evidence="9"/>
<dbReference type="PROSITE" id="PS00656">
    <property type="entry name" value="GLYCOSYL_HYDROL_F6_2"/>
    <property type="match status" value="1"/>
</dbReference>
<gene>
    <name evidence="11" type="ORF">GCM10009733_086080</name>
</gene>
<evidence type="ECO:0000256" key="6">
    <source>
        <dbReference type="ARBA" id="ARBA00023295"/>
    </source>
</evidence>
<keyword evidence="4" id="KW-1015">Disulfide bond</keyword>
<evidence type="ECO:0000256" key="7">
    <source>
        <dbReference type="ARBA" id="ARBA00023326"/>
    </source>
</evidence>
<proteinExistence type="inferred from homology"/>
<dbReference type="InterPro" id="IPR003305">
    <property type="entry name" value="CenC_carb-bd"/>
</dbReference>
<dbReference type="Proteomes" id="UP001500064">
    <property type="component" value="Unassembled WGS sequence"/>
</dbReference>
<comment type="caution">
    <text evidence="11">The sequence shown here is derived from an EMBL/GenBank/DDBJ whole genome shotgun (WGS) entry which is preliminary data.</text>
</comment>
<keyword evidence="5 9" id="KW-0119">Carbohydrate metabolism</keyword>
<evidence type="ECO:0000256" key="9">
    <source>
        <dbReference type="RuleBase" id="RU361186"/>
    </source>
</evidence>
<dbReference type="Pfam" id="PF01341">
    <property type="entry name" value="Glyco_hydro_6"/>
    <property type="match status" value="1"/>
</dbReference>
<dbReference type="InterPro" id="IPR008979">
    <property type="entry name" value="Galactose-bd-like_sf"/>
</dbReference>
<evidence type="ECO:0000313" key="12">
    <source>
        <dbReference type="Proteomes" id="UP001500064"/>
    </source>
</evidence>
<dbReference type="InterPro" id="IPR001524">
    <property type="entry name" value="Glyco_hydro_6_CS"/>
</dbReference>
<feature type="domain" description="CBM-cenC" evidence="10">
    <location>
        <begin position="50"/>
        <end position="173"/>
    </location>
</feature>
<feature type="active site" description="Proton donor" evidence="8">
    <location>
        <position position="311"/>
    </location>
</feature>
<dbReference type="PANTHER" id="PTHR34876">
    <property type="match status" value="1"/>
</dbReference>
<dbReference type="PRINTS" id="PR00733">
    <property type="entry name" value="GLHYDRLASE6"/>
</dbReference>
<feature type="chain" id="PRO_5044982543" description="Glucanase" evidence="9">
    <location>
        <begin position="41"/>
        <end position="494"/>
    </location>
</feature>
<comment type="similarity">
    <text evidence="9">Belongs to the glycosyl hydrolase family 6.</text>
</comment>
<keyword evidence="6 9" id="KW-0326">Glycosidase</keyword>
<evidence type="ECO:0000256" key="2">
    <source>
        <dbReference type="ARBA" id="ARBA00022801"/>
    </source>
</evidence>
<dbReference type="SUPFAM" id="SSF51989">
    <property type="entry name" value="Glycosyl hydrolases family 6, cellulases"/>
    <property type="match status" value="1"/>
</dbReference>
<keyword evidence="2 9" id="KW-0378">Hydrolase</keyword>
<reference evidence="12" key="1">
    <citation type="journal article" date="2019" name="Int. J. Syst. Evol. Microbiol.">
        <title>The Global Catalogue of Microorganisms (GCM) 10K type strain sequencing project: providing services to taxonomists for standard genome sequencing and annotation.</title>
        <authorList>
            <consortium name="The Broad Institute Genomics Platform"/>
            <consortium name="The Broad Institute Genome Sequencing Center for Infectious Disease"/>
            <person name="Wu L."/>
            <person name="Ma J."/>
        </authorList>
    </citation>
    <scope>NUCLEOTIDE SEQUENCE [LARGE SCALE GENOMIC DNA]</scope>
    <source>
        <strain evidence="12">JCM 13929</strain>
    </source>
</reference>
<dbReference type="PANTHER" id="PTHR34876:SF4">
    <property type="entry name" value="1,4-BETA-D-GLUCAN CELLOBIOHYDROLASE C-RELATED"/>
    <property type="match status" value="1"/>
</dbReference>
<dbReference type="InterPro" id="IPR016288">
    <property type="entry name" value="Beta_cellobiohydrolase"/>
</dbReference>
<dbReference type="EMBL" id="BAAAMU010000104">
    <property type="protein sequence ID" value="GAA1675848.1"/>
    <property type="molecule type" value="Genomic_DNA"/>
</dbReference>
<evidence type="ECO:0000256" key="8">
    <source>
        <dbReference type="PROSITE-ProRule" id="PRU10057"/>
    </source>
</evidence>
<evidence type="ECO:0000313" key="11">
    <source>
        <dbReference type="EMBL" id="GAA1675848.1"/>
    </source>
</evidence>
<dbReference type="InterPro" id="IPR036434">
    <property type="entry name" value="Beta_cellobiohydrolase_sf"/>
</dbReference>
<feature type="signal peptide" evidence="9">
    <location>
        <begin position="1"/>
        <end position="40"/>
    </location>
</feature>
<evidence type="ECO:0000256" key="3">
    <source>
        <dbReference type="ARBA" id="ARBA00023001"/>
    </source>
</evidence>
<protein>
    <recommendedName>
        <fullName evidence="9">Glucanase</fullName>
        <ecNumber evidence="9">3.2.1.-</ecNumber>
    </recommendedName>
</protein>
<dbReference type="Pfam" id="PF02018">
    <property type="entry name" value="CBM_4_9"/>
    <property type="match status" value="1"/>
</dbReference>
<keyword evidence="12" id="KW-1185">Reference proteome</keyword>
<accession>A0ABP4SV91</accession>
<dbReference type="PIRSF" id="PIRSF001100">
    <property type="entry name" value="Beta_cellobiohydrolase"/>
    <property type="match status" value="1"/>
</dbReference>
<sequence length="494" mass="52121">MIIAESYLPQKGHHVRLLSARRAALAATLTAATLTGGVIAAPAPASAAAQLIANGTFDTTTAPWAALGQTTVTLEQQAMRVQVRQNVANPWDAMVASPTAAALNPGKSYTLSFDAYSTAAFTAKATVQYTATPSSNQSLATDVPLTTTSKRYTFPFTAAQAGATAAEVTFQLGGSGGTPVVRFDNVSLMETQTTRPTALYVNPKSNPARWASENGGRPESGPIMDAIGSKPIFDWFGNWFPDITKAVDTYVGAAQAADKLPMLVAYNIPNRDACALFSGGGAGDAAGYHAWITDFAKAIGNRHAIVVLEPDAIAAAPCVADLNPPKNPDDQYRMLLDATQVLSTHAPNTWVYLDAANATWRTPNFMAEKLVESGVANTRGFSVNVSNYLTTAVSEQYAVAVNGLLPGTVGAKKYVIDTSRNGKGPYEDDTPGDNWCNPPDRKLGTPPVRQTSGAEYLFWIKVPGDSDGECGFIDDIPAGSFDPRLAMSLITGES</sequence>
<dbReference type="Gene3D" id="3.20.20.40">
    <property type="entry name" value="1, 4-beta cellobiohydrolase"/>
    <property type="match status" value="1"/>
</dbReference>
<organism evidence="11 12">
    <name type="scientific">Nonomuraea maheshkhaliensis</name>
    <dbReference type="NCBI Taxonomy" id="419590"/>
    <lineage>
        <taxon>Bacteria</taxon>
        <taxon>Bacillati</taxon>
        <taxon>Actinomycetota</taxon>
        <taxon>Actinomycetes</taxon>
        <taxon>Streptosporangiales</taxon>
        <taxon>Streptosporangiaceae</taxon>
        <taxon>Nonomuraea</taxon>
    </lineage>
</organism>
<dbReference type="SUPFAM" id="SSF49785">
    <property type="entry name" value="Galactose-binding domain-like"/>
    <property type="match status" value="1"/>
</dbReference>
<keyword evidence="7 9" id="KW-0624">Polysaccharide degradation</keyword>
<evidence type="ECO:0000256" key="4">
    <source>
        <dbReference type="ARBA" id="ARBA00023157"/>
    </source>
</evidence>
<dbReference type="Gene3D" id="2.60.120.260">
    <property type="entry name" value="Galactose-binding domain-like"/>
    <property type="match status" value="1"/>
</dbReference>
<keyword evidence="3 9" id="KW-0136">Cellulose degradation</keyword>